<evidence type="ECO:0000313" key="5">
    <source>
        <dbReference type="Proteomes" id="UP000290287"/>
    </source>
</evidence>
<evidence type="ECO:0000313" key="4">
    <source>
        <dbReference type="EMBL" id="RXJ72768.1"/>
    </source>
</evidence>
<name>A0A4V1LST0_9GAMM</name>
<reference evidence="4 5" key="1">
    <citation type="submission" date="2017-10" db="EMBL/GenBank/DDBJ databases">
        <title>Nyctiphanis sp. nov., isolated from the stomach of the euphausiid Nyctiphanes simplex (Hansen, 1911) in the Gulf of California.</title>
        <authorList>
            <person name="Gomez-Gil B."/>
            <person name="Aguilar-Mendez M."/>
            <person name="Lopez-Cortes A."/>
            <person name="Gomez-Gutierrez J."/>
            <person name="Roque A."/>
            <person name="Lang E."/>
            <person name="Gonzalez-Castillo A."/>
        </authorList>
    </citation>
    <scope>NUCLEOTIDE SEQUENCE [LARGE SCALE GENOMIC DNA]</scope>
    <source>
        <strain evidence="4 5">CAIM 600</strain>
    </source>
</reference>
<dbReference type="EMBL" id="PEIB01000016">
    <property type="protein sequence ID" value="RXJ72768.1"/>
    <property type="molecule type" value="Genomic_DNA"/>
</dbReference>
<dbReference type="SUPFAM" id="SSF46894">
    <property type="entry name" value="C-terminal effector domain of the bipartite response regulators"/>
    <property type="match status" value="1"/>
</dbReference>
<organism evidence="4 5">
    <name type="scientific">Veronia nyctiphanis</name>
    <dbReference type="NCBI Taxonomy" id="1278244"/>
    <lineage>
        <taxon>Bacteria</taxon>
        <taxon>Pseudomonadati</taxon>
        <taxon>Pseudomonadota</taxon>
        <taxon>Gammaproteobacteria</taxon>
        <taxon>Vibrionales</taxon>
        <taxon>Vibrionaceae</taxon>
        <taxon>Veronia</taxon>
    </lineage>
</organism>
<dbReference type="Proteomes" id="UP000290287">
    <property type="component" value="Unassembled WGS sequence"/>
</dbReference>
<dbReference type="SUPFAM" id="SSF52172">
    <property type="entry name" value="CheY-like"/>
    <property type="match status" value="1"/>
</dbReference>
<dbReference type="InterPro" id="IPR016032">
    <property type="entry name" value="Sig_transdc_resp-reg_C-effctor"/>
</dbReference>
<dbReference type="InterPro" id="IPR001867">
    <property type="entry name" value="OmpR/PhoB-type_DNA-bd"/>
</dbReference>
<evidence type="ECO:0000256" key="2">
    <source>
        <dbReference type="PROSITE-ProRule" id="PRU01091"/>
    </source>
</evidence>
<dbReference type="Pfam" id="PF00486">
    <property type="entry name" value="Trans_reg_C"/>
    <property type="match status" value="1"/>
</dbReference>
<dbReference type="GO" id="GO:0006355">
    <property type="term" value="P:regulation of DNA-templated transcription"/>
    <property type="evidence" value="ECO:0007669"/>
    <property type="project" value="InterPro"/>
</dbReference>
<dbReference type="CDD" id="cd00383">
    <property type="entry name" value="trans_reg_C"/>
    <property type="match status" value="1"/>
</dbReference>
<accession>A0A4V1LST0</accession>
<dbReference type="Gene3D" id="1.10.10.10">
    <property type="entry name" value="Winged helix-like DNA-binding domain superfamily/Winged helix DNA-binding domain"/>
    <property type="match status" value="1"/>
</dbReference>
<dbReference type="GO" id="GO:0000160">
    <property type="term" value="P:phosphorelay signal transduction system"/>
    <property type="evidence" value="ECO:0007669"/>
    <property type="project" value="InterPro"/>
</dbReference>
<dbReference type="RefSeq" id="WP_129122814.1">
    <property type="nucleotide sequence ID" value="NZ_PEIB01000016.1"/>
</dbReference>
<feature type="domain" description="OmpR/PhoB-type" evidence="3">
    <location>
        <begin position="101"/>
        <end position="211"/>
    </location>
</feature>
<sequence length="219" mass="24832">MEVLIVEDPVYQSHSLVGDLKEQKCKLTRTLSFRQALVAVRQNQFSLVVVDLSHCVKIPQKEIELLSKRSPSTLVVITSDQKETRYDALVNLGIKVVSQQDKLLSDKHFCFLFDDNTNASNELSPSCGKCLMDTPLPLSPTEQALLQYLYDRRNTTVSKRQLFGDVLKRDWKGVGRVIDVHISNIRRKLRNAGLDDKAIETLKGKGYCYVPTDSLVHQN</sequence>
<dbReference type="PROSITE" id="PS51755">
    <property type="entry name" value="OMPR_PHOB"/>
    <property type="match status" value="1"/>
</dbReference>
<evidence type="ECO:0000256" key="1">
    <source>
        <dbReference type="ARBA" id="ARBA00023125"/>
    </source>
</evidence>
<dbReference type="GO" id="GO:0003677">
    <property type="term" value="F:DNA binding"/>
    <property type="evidence" value="ECO:0007669"/>
    <property type="project" value="UniProtKB-UniRule"/>
</dbReference>
<comment type="caution">
    <text evidence="4">The sequence shown here is derived from an EMBL/GenBank/DDBJ whole genome shotgun (WGS) entry which is preliminary data.</text>
</comment>
<proteinExistence type="predicted"/>
<keyword evidence="5" id="KW-1185">Reference proteome</keyword>
<feature type="DNA-binding region" description="OmpR/PhoB-type" evidence="2">
    <location>
        <begin position="101"/>
        <end position="211"/>
    </location>
</feature>
<dbReference type="InterPro" id="IPR011006">
    <property type="entry name" value="CheY-like_superfamily"/>
</dbReference>
<dbReference type="InterPro" id="IPR036388">
    <property type="entry name" value="WH-like_DNA-bd_sf"/>
</dbReference>
<evidence type="ECO:0000259" key="3">
    <source>
        <dbReference type="PROSITE" id="PS51755"/>
    </source>
</evidence>
<protein>
    <recommendedName>
        <fullName evidence="3">OmpR/PhoB-type domain-containing protein</fullName>
    </recommendedName>
</protein>
<dbReference type="SMART" id="SM00862">
    <property type="entry name" value="Trans_reg_C"/>
    <property type="match status" value="1"/>
</dbReference>
<gene>
    <name evidence="4" type="ORF">CS022_14140</name>
</gene>
<keyword evidence="1 2" id="KW-0238">DNA-binding</keyword>
<dbReference type="AlphaFoldDB" id="A0A4V1LST0"/>
<dbReference type="OrthoDB" id="6849561at2"/>